<gene>
    <name evidence="2" type="ORF">CFBP498_38110</name>
</gene>
<accession>A0A6V7EPW9</accession>
<dbReference type="RefSeq" id="WP_074057810.1">
    <property type="nucleotide sequence ID" value="NZ_JAJTZO010000041.1"/>
</dbReference>
<keyword evidence="3" id="KW-1185">Reference proteome</keyword>
<dbReference type="EMBL" id="LR828257">
    <property type="protein sequence ID" value="CAD0353174.1"/>
    <property type="molecule type" value="Genomic_DNA"/>
</dbReference>
<evidence type="ECO:0000256" key="1">
    <source>
        <dbReference type="SAM" id="MobiDB-lite"/>
    </source>
</evidence>
<dbReference type="EMBL" id="LR828257">
    <property type="protein sequence ID" value="CAD0353170.1"/>
    <property type="molecule type" value="Genomic_DNA"/>
</dbReference>
<proteinExistence type="predicted"/>
<feature type="region of interest" description="Disordered" evidence="1">
    <location>
        <begin position="105"/>
        <end position="124"/>
    </location>
</feature>
<name>A0A6V7EPW9_9XANT</name>
<sequence>MSRIPTDNIVQLPKRTKGDVTGPLTVVHNYGGCRHAHTEVDEKKAEVTCRDCGEKINPIWLLMQLATEDRMLRDRWASMKAELSLMGERVKTKCQHCGQMTRIRSNASSTEISRVADQIKREEK</sequence>
<organism evidence="2 3">
    <name type="scientific">Xanthomonas hortorum pv. vitians</name>
    <dbReference type="NCBI Taxonomy" id="83224"/>
    <lineage>
        <taxon>Bacteria</taxon>
        <taxon>Pseudomonadati</taxon>
        <taxon>Pseudomonadota</taxon>
        <taxon>Gammaproteobacteria</taxon>
        <taxon>Lysobacterales</taxon>
        <taxon>Lysobacteraceae</taxon>
        <taxon>Xanthomonas</taxon>
    </lineage>
</organism>
<evidence type="ECO:0000313" key="3">
    <source>
        <dbReference type="Proteomes" id="UP000515406"/>
    </source>
</evidence>
<dbReference type="AlphaFoldDB" id="A0A6V7EPW9"/>
<evidence type="ECO:0000313" key="2">
    <source>
        <dbReference type="EMBL" id="CAD0353170.1"/>
    </source>
</evidence>
<protein>
    <submittedName>
        <fullName evidence="2">Uncharacterized protein</fullName>
    </submittedName>
</protein>
<reference evidence="2 3" key="1">
    <citation type="submission" date="2020-07" db="EMBL/GenBank/DDBJ databases">
        <authorList>
            <person name="Pothier F. J."/>
        </authorList>
    </citation>
    <scope>NUCLEOTIDE SEQUENCE [LARGE SCALE GENOMIC DNA]</scope>
    <source>
        <strain evidence="2 3">CFBP 498</strain>
    </source>
</reference>
<dbReference type="Proteomes" id="UP000515406">
    <property type="component" value="Chromosome"/>
</dbReference>